<sequence>MMTVTNLTPELFRDSRAELAEGPTWDAGTSTLVWVDILANRVWREPWSKPSAVQCFETPSHVGAALFSTNPGELLLLLRDGFYRRDGEGALTALAQPLSTEPGIRFNDGKVSPDGRAFGGTMPYNTGPPDGALYRLDAPGDAVTCVSGLAVSNGLGWSPDGSAMYLIDSGPGRMWRYQYDAATGAMTGGTVLVQFESVGASMPDGLTVDDEGCLWVAVWGGGQCRRYTPDGRLDRTVLLPVSQPTSMCFVGPRLDTLLITTASYGLDAARLEREPLAGGLFVLDAPCTGPAATPWRAFPGSATIVPAATAVSTTTVSTTTARE</sequence>
<dbReference type="InterPro" id="IPR013658">
    <property type="entry name" value="SGL"/>
</dbReference>
<feature type="binding site" evidence="3">
    <location>
        <position position="107"/>
    </location>
    <ligand>
        <name>substrate</name>
    </ligand>
</feature>
<dbReference type="InterPro" id="IPR011042">
    <property type="entry name" value="6-blade_b-propeller_TolB-like"/>
</dbReference>
<dbReference type="EMBL" id="NAEP01000069">
    <property type="protein sequence ID" value="PDQ34116.1"/>
    <property type="molecule type" value="Genomic_DNA"/>
</dbReference>
<organism evidence="5 6">
    <name type="scientific">Candidatus Lumbricidiphila eiseniae</name>
    <dbReference type="NCBI Taxonomy" id="1969409"/>
    <lineage>
        <taxon>Bacteria</taxon>
        <taxon>Bacillati</taxon>
        <taxon>Actinomycetota</taxon>
        <taxon>Actinomycetes</taxon>
        <taxon>Micrococcales</taxon>
        <taxon>Microbacteriaceae</taxon>
        <taxon>Candidatus Lumbricidiphila</taxon>
    </lineage>
</organism>
<dbReference type="InterPro" id="IPR005511">
    <property type="entry name" value="SMP-30"/>
</dbReference>
<dbReference type="PANTHER" id="PTHR10907">
    <property type="entry name" value="REGUCALCIN"/>
    <property type="match status" value="1"/>
</dbReference>
<dbReference type="AlphaFoldDB" id="A0A2A6FNF3"/>
<dbReference type="PRINTS" id="PR01790">
    <property type="entry name" value="SMP30FAMILY"/>
</dbReference>
<comment type="similarity">
    <text evidence="1">Belongs to the SMP-30/CGR1 family.</text>
</comment>
<dbReference type="GO" id="GO:0004341">
    <property type="term" value="F:gluconolactonase activity"/>
    <property type="evidence" value="ECO:0007669"/>
    <property type="project" value="TreeGrafter"/>
</dbReference>
<keyword evidence="3" id="KW-0479">Metal-binding</keyword>
<evidence type="ECO:0000259" key="4">
    <source>
        <dbReference type="Pfam" id="PF08450"/>
    </source>
</evidence>
<dbReference type="SUPFAM" id="SSF63829">
    <property type="entry name" value="Calcium-dependent phosphotriesterase"/>
    <property type="match status" value="1"/>
</dbReference>
<feature type="domain" description="SMP-30/Gluconolactonase/LRE-like region" evidence="4">
    <location>
        <begin position="19"/>
        <end position="262"/>
    </location>
</feature>
<evidence type="ECO:0000256" key="1">
    <source>
        <dbReference type="ARBA" id="ARBA00008853"/>
    </source>
</evidence>
<accession>A0A2A6FNF3</accession>
<feature type="binding site" evidence="3">
    <location>
        <position position="105"/>
    </location>
    <ligand>
        <name>substrate</name>
    </ligand>
</feature>
<gene>
    <name evidence="5" type="ORF">B5766_12845</name>
</gene>
<evidence type="ECO:0000256" key="3">
    <source>
        <dbReference type="PIRSR" id="PIRSR605511-2"/>
    </source>
</evidence>
<feature type="binding site" evidence="3">
    <location>
        <position position="21"/>
    </location>
    <ligand>
        <name>a divalent metal cation</name>
        <dbReference type="ChEBI" id="CHEBI:60240"/>
    </ligand>
</feature>
<dbReference type="GO" id="GO:0019853">
    <property type="term" value="P:L-ascorbic acid biosynthetic process"/>
    <property type="evidence" value="ECO:0007669"/>
    <property type="project" value="TreeGrafter"/>
</dbReference>
<comment type="caution">
    <text evidence="5">The sequence shown here is derived from an EMBL/GenBank/DDBJ whole genome shotgun (WGS) entry which is preliminary data.</text>
</comment>
<feature type="binding site" evidence="3">
    <location>
        <position position="153"/>
    </location>
    <ligand>
        <name>a divalent metal cation</name>
        <dbReference type="ChEBI" id="CHEBI:60240"/>
    </ligand>
</feature>
<protein>
    <recommendedName>
        <fullName evidence="4">SMP-30/Gluconolactonase/LRE-like region domain-containing protein</fullName>
    </recommendedName>
</protein>
<name>A0A2A6FNF3_9MICO</name>
<dbReference type="GO" id="GO:0005509">
    <property type="term" value="F:calcium ion binding"/>
    <property type="evidence" value="ECO:0007669"/>
    <property type="project" value="TreeGrafter"/>
</dbReference>
<feature type="active site" description="Proton donor/acceptor" evidence="2">
    <location>
        <position position="204"/>
    </location>
</feature>
<proteinExistence type="inferred from homology"/>
<evidence type="ECO:0000313" key="5">
    <source>
        <dbReference type="EMBL" id="PDQ34116.1"/>
    </source>
</evidence>
<reference evidence="6" key="1">
    <citation type="submission" date="2017-03" db="EMBL/GenBank/DDBJ databases">
        <authorList>
            <person name="Lund M.B."/>
        </authorList>
    </citation>
    <scope>NUCLEOTIDE SEQUENCE [LARGE SCALE GENOMIC DNA]</scope>
</reference>
<keyword evidence="3" id="KW-0862">Zinc</keyword>
<dbReference type="Proteomes" id="UP000219994">
    <property type="component" value="Unassembled WGS sequence"/>
</dbReference>
<comment type="cofactor">
    <cofactor evidence="3">
        <name>Zn(2+)</name>
        <dbReference type="ChEBI" id="CHEBI:29105"/>
    </cofactor>
    <text evidence="3">Binds 1 divalent metal cation per subunit.</text>
</comment>
<dbReference type="Gene3D" id="2.120.10.30">
    <property type="entry name" value="TolB, C-terminal domain"/>
    <property type="match status" value="1"/>
</dbReference>
<dbReference type="Pfam" id="PF08450">
    <property type="entry name" value="SGL"/>
    <property type="match status" value="1"/>
</dbReference>
<dbReference type="PANTHER" id="PTHR10907:SF47">
    <property type="entry name" value="REGUCALCIN"/>
    <property type="match status" value="1"/>
</dbReference>
<evidence type="ECO:0000313" key="6">
    <source>
        <dbReference type="Proteomes" id="UP000219994"/>
    </source>
</evidence>
<evidence type="ECO:0000256" key="2">
    <source>
        <dbReference type="PIRSR" id="PIRSR605511-1"/>
    </source>
</evidence>
<feature type="binding site" evidence="3">
    <location>
        <position position="204"/>
    </location>
    <ligand>
        <name>a divalent metal cation</name>
        <dbReference type="ChEBI" id="CHEBI:60240"/>
    </ligand>
</feature>